<accession>A0A1I7X030</accession>
<dbReference type="Proteomes" id="UP000095283">
    <property type="component" value="Unplaced"/>
</dbReference>
<proteinExistence type="predicted"/>
<evidence type="ECO:0000313" key="2">
    <source>
        <dbReference type="WBParaSite" id="Hba_10788"/>
    </source>
</evidence>
<dbReference type="WBParaSite" id="Hba_10788">
    <property type="protein sequence ID" value="Hba_10788"/>
    <property type="gene ID" value="Hba_10788"/>
</dbReference>
<evidence type="ECO:0000313" key="1">
    <source>
        <dbReference type="Proteomes" id="UP000095283"/>
    </source>
</evidence>
<name>A0A1I7X030_HETBA</name>
<reference evidence="2" key="1">
    <citation type="submission" date="2016-11" db="UniProtKB">
        <authorList>
            <consortium name="WormBaseParasite"/>
        </authorList>
    </citation>
    <scope>IDENTIFICATION</scope>
</reference>
<organism evidence="1 2">
    <name type="scientific">Heterorhabditis bacteriophora</name>
    <name type="common">Entomopathogenic nematode worm</name>
    <dbReference type="NCBI Taxonomy" id="37862"/>
    <lineage>
        <taxon>Eukaryota</taxon>
        <taxon>Metazoa</taxon>
        <taxon>Ecdysozoa</taxon>
        <taxon>Nematoda</taxon>
        <taxon>Chromadorea</taxon>
        <taxon>Rhabditida</taxon>
        <taxon>Rhabditina</taxon>
        <taxon>Rhabditomorpha</taxon>
        <taxon>Strongyloidea</taxon>
        <taxon>Heterorhabditidae</taxon>
        <taxon>Heterorhabditis</taxon>
    </lineage>
</organism>
<protein>
    <submittedName>
        <fullName evidence="2">Uncharacterized protein</fullName>
    </submittedName>
</protein>
<keyword evidence="1" id="KW-1185">Reference proteome</keyword>
<dbReference type="AlphaFoldDB" id="A0A1I7X030"/>
<sequence length="56" mass="6589">MKKNGKRIECYPTASIQADYSKYVFFYSSHQSQEMRAIEPRFALSRPSIECCTARY</sequence>